<evidence type="ECO:0000259" key="7">
    <source>
        <dbReference type="Pfam" id="PF05433"/>
    </source>
</evidence>
<dbReference type="PROSITE" id="PS51257">
    <property type="entry name" value="PROKAR_LIPOPROTEIN"/>
    <property type="match status" value="1"/>
</dbReference>
<keyword evidence="5" id="KW-0732">Signal</keyword>
<dbReference type="InterPro" id="IPR036365">
    <property type="entry name" value="PGBD-like_sf"/>
</dbReference>
<evidence type="ECO:0000256" key="2">
    <source>
        <dbReference type="ARBA" id="ARBA00008681"/>
    </source>
</evidence>
<evidence type="ECO:0000256" key="5">
    <source>
        <dbReference type="SAM" id="SignalP"/>
    </source>
</evidence>
<sequence>MSSDLGRILSTRPLALSGALAAALALGACAQGQNYNTGVTSPSGIGLGTAGGAGAGALLGRAIAGKHDNTLAMLGGALLGGIAGNVLVDRPNEIRSAQQAQANADLETQRKLDYERQSALQKEQVRKEIEEQNLYEQWKRERTGAATPAAVTGTADVMTAQRLLTALGYYRGPIDGVYGARTRSGIMQFEASQGLPQTGSLTPSIIQRMRSSLAASS</sequence>
<reference evidence="8 9" key="1">
    <citation type="submission" date="2024-01" db="EMBL/GenBank/DDBJ databases">
        <title>Multi-omics insights into the function and evolution of sodium benzoate biodegradation pathways in Benzoatithermus flavus gen. nov., sp. nov. from hot spring.</title>
        <authorList>
            <person name="Hu C.-J."/>
            <person name="Li W.-J."/>
        </authorList>
    </citation>
    <scope>NUCLEOTIDE SEQUENCE [LARGE SCALE GENOMIC DNA]</scope>
    <source>
        <strain evidence="8 9">SYSU G07066</strain>
    </source>
</reference>
<keyword evidence="4" id="KW-0449">Lipoprotein</keyword>
<proteinExistence type="inferred from homology"/>
<dbReference type="InterPro" id="IPR002477">
    <property type="entry name" value="Peptidoglycan-bd-like"/>
</dbReference>
<name>A0ABU8XRK4_9PROT</name>
<evidence type="ECO:0000313" key="8">
    <source>
        <dbReference type="EMBL" id="MEK0083843.1"/>
    </source>
</evidence>
<dbReference type="RefSeq" id="WP_418159687.1">
    <property type="nucleotide sequence ID" value="NZ_JBBLZC010000010.1"/>
</dbReference>
<evidence type="ECO:0000259" key="6">
    <source>
        <dbReference type="Pfam" id="PF01471"/>
    </source>
</evidence>
<feature type="domain" description="Glycine zipper 2TM" evidence="7">
    <location>
        <begin position="47"/>
        <end position="85"/>
    </location>
</feature>
<dbReference type="Pfam" id="PF05433">
    <property type="entry name" value="Rick_17kDa_Anti"/>
    <property type="match status" value="1"/>
</dbReference>
<dbReference type="EMBL" id="JBBLZC010000010">
    <property type="protein sequence ID" value="MEK0083843.1"/>
    <property type="molecule type" value="Genomic_DNA"/>
</dbReference>
<dbReference type="InterPro" id="IPR036366">
    <property type="entry name" value="PGBDSf"/>
</dbReference>
<accession>A0ABU8XRK4</accession>
<feature type="signal peptide" evidence="5">
    <location>
        <begin position="1"/>
        <end position="30"/>
    </location>
</feature>
<feature type="domain" description="Peptidoglycan binding-like" evidence="6">
    <location>
        <begin position="155"/>
        <end position="209"/>
    </location>
</feature>
<evidence type="ECO:0000256" key="4">
    <source>
        <dbReference type="ARBA" id="ARBA00023288"/>
    </source>
</evidence>
<evidence type="ECO:0000256" key="1">
    <source>
        <dbReference type="ARBA" id="ARBA00004459"/>
    </source>
</evidence>
<dbReference type="Proteomes" id="UP001375743">
    <property type="component" value="Unassembled WGS sequence"/>
</dbReference>
<dbReference type="SUPFAM" id="SSF47090">
    <property type="entry name" value="PGBD-like"/>
    <property type="match status" value="1"/>
</dbReference>
<dbReference type="InterPro" id="IPR008816">
    <property type="entry name" value="Gly_zipper_2TM_dom"/>
</dbReference>
<gene>
    <name evidence="8" type="ORF">U1T56_11840</name>
</gene>
<feature type="chain" id="PRO_5046748782" description="17 kDa surface antigen" evidence="5">
    <location>
        <begin position="31"/>
        <end position="217"/>
    </location>
</feature>
<evidence type="ECO:0000313" key="9">
    <source>
        <dbReference type="Proteomes" id="UP001375743"/>
    </source>
</evidence>
<comment type="subcellular location">
    <subcellularLocation>
        <location evidence="1">Cell outer membrane</location>
        <topology evidence="1">Lipid-anchor</topology>
    </subcellularLocation>
</comment>
<dbReference type="Gene3D" id="1.10.101.10">
    <property type="entry name" value="PGBD-like superfamily/PGBD"/>
    <property type="match status" value="1"/>
</dbReference>
<keyword evidence="9" id="KW-1185">Reference proteome</keyword>
<dbReference type="Pfam" id="PF01471">
    <property type="entry name" value="PG_binding_1"/>
    <property type="match status" value="1"/>
</dbReference>
<evidence type="ECO:0000256" key="3">
    <source>
        <dbReference type="ARBA" id="ARBA00015281"/>
    </source>
</evidence>
<protein>
    <recommendedName>
        <fullName evidence="3">17 kDa surface antigen</fullName>
    </recommendedName>
</protein>
<comment type="caution">
    <text evidence="8">The sequence shown here is derived from an EMBL/GenBank/DDBJ whole genome shotgun (WGS) entry which is preliminary data.</text>
</comment>
<comment type="similarity">
    <text evidence="2">Belongs to the rickettsiale 17 kDa surface antigen family.</text>
</comment>
<organism evidence="8 9">
    <name type="scientific">Benzoatithermus flavus</name>
    <dbReference type="NCBI Taxonomy" id="3108223"/>
    <lineage>
        <taxon>Bacteria</taxon>
        <taxon>Pseudomonadati</taxon>
        <taxon>Pseudomonadota</taxon>
        <taxon>Alphaproteobacteria</taxon>
        <taxon>Geminicoccales</taxon>
        <taxon>Geminicoccaceae</taxon>
        <taxon>Benzoatithermus</taxon>
    </lineage>
</organism>